<reference evidence="1 2" key="1">
    <citation type="submission" date="2007-08" db="EMBL/GenBank/DDBJ databases">
        <title>Complete sequence of Thermotoga lettingae TMO.</title>
        <authorList>
            <consortium name="US DOE Joint Genome Institute"/>
            <person name="Copeland A."/>
            <person name="Lucas S."/>
            <person name="Lapidus A."/>
            <person name="Barry K."/>
            <person name="Glavina del Rio T."/>
            <person name="Dalin E."/>
            <person name="Tice H."/>
            <person name="Pitluck S."/>
            <person name="Foster B."/>
            <person name="Bruce D."/>
            <person name="Schmutz J."/>
            <person name="Larimer F."/>
            <person name="Land M."/>
            <person name="Hauser L."/>
            <person name="Kyrpides N."/>
            <person name="Mikhailova N."/>
            <person name="Nelson K."/>
            <person name="Gogarten J.P."/>
            <person name="Noll K."/>
            <person name="Richardson P."/>
        </authorList>
    </citation>
    <scope>NUCLEOTIDE SEQUENCE [LARGE SCALE GENOMIC DNA]</scope>
    <source>
        <strain evidence="2">ATCC BAA-301 / DSM 14385 / NBRC 107922 / TMO</strain>
    </source>
</reference>
<dbReference type="AlphaFoldDB" id="A8F419"/>
<dbReference type="HOGENOM" id="CLU_146610_1_0_0"/>
<evidence type="ECO:0000313" key="1">
    <source>
        <dbReference type="EMBL" id="ABV32903.1"/>
    </source>
</evidence>
<dbReference type="InterPro" id="IPR009711">
    <property type="entry name" value="UPF0473"/>
</dbReference>
<protein>
    <recommendedName>
        <fullName evidence="3">DUF1292 domain-containing protein</fullName>
    </recommendedName>
</protein>
<sequence>MEKENFEVFVLTDENNVDHHFVLLAEIENSGKKYWVCEEIMVDEEGQITDFGEIYPFEVKKDDTGNLFVDSIETEEEFDRVSEAWNNMLENDEKLRGMFNFEEHGESEEE</sequence>
<dbReference type="KEGG" id="tle:Tlet_0335"/>
<dbReference type="Proteomes" id="UP000002016">
    <property type="component" value="Chromosome"/>
</dbReference>
<dbReference type="eggNOG" id="ENOG5033145">
    <property type="taxonomic scope" value="Bacteria"/>
</dbReference>
<evidence type="ECO:0000313" key="2">
    <source>
        <dbReference type="Proteomes" id="UP000002016"/>
    </source>
</evidence>
<organism evidence="1 2">
    <name type="scientific">Pseudothermotoga lettingae (strain ATCC BAA-301 / DSM 14385 / NBRC 107922 / TMO)</name>
    <name type="common">Thermotoga lettingae</name>
    <dbReference type="NCBI Taxonomy" id="416591"/>
    <lineage>
        <taxon>Bacteria</taxon>
        <taxon>Thermotogati</taxon>
        <taxon>Thermotogota</taxon>
        <taxon>Thermotogae</taxon>
        <taxon>Thermotogales</taxon>
        <taxon>Thermotogaceae</taxon>
        <taxon>Pseudothermotoga</taxon>
    </lineage>
</organism>
<dbReference type="EMBL" id="CP000812">
    <property type="protein sequence ID" value="ABV32903.1"/>
    <property type="molecule type" value="Genomic_DNA"/>
</dbReference>
<accession>A8F419</accession>
<dbReference type="STRING" id="416591.Tlet_0335"/>
<dbReference type="RefSeq" id="WP_012002384.1">
    <property type="nucleotide sequence ID" value="NC_009828.1"/>
</dbReference>
<reference evidence="1 2" key="2">
    <citation type="journal article" date="2009" name="Proc. Natl. Acad. Sci. U.S.A.">
        <title>On the chimeric nature, thermophilic origin, and phylogenetic placement of the Thermotogales.</title>
        <authorList>
            <person name="Zhaxybayeva O."/>
            <person name="Swithers K.S."/>
            <person name="Lapierre P."/>
            <person name="Fournier G.P."/>
            <person name="Bickhart D.M."/>
            <person name="DeBoy R.T."/>
            <person name="Nelson K.E."/>
            <person name="Nesbo C.L."/>
            <person name="Doolittle W.F."/>
            <person name="Gogarten J.P."/>
            <person name="Noll K.M."/>
        </authorList>
    </citation>
    <scope>NUCLEOTIDE SEQUENCE [LARGE SCALE GENOMIC DNA]</scope>
    <source>
        <strain evidence="2">ATCC BAA-301 / DSM 14385 / NBRC 107922 / TMO</strain>
    </source>
</reference>
<dbReference type="Pfam" id="PF06949">
    <property type="entry name" value="DUF1292"/>
    <property type="match status" value="1"/>
</dbReference>
<gene>
    <name evidence="1" type="ordered locus">Tlet_0335</name>
</gene>
<dbReference type="OrthoDB" id="47927at2"/>
<keyword evidence="2" id="KW-1185">Reference proteome</keyword>
<name>A8F419_PSELT</name>
<proteinExistence type="predicted"/>
<evidence type="ECO:0008006" key="3">
    <source>
        <dbReference type="Google" id="ProtNLM"/>
    </source>
</evidence>